<proteinExistence type="predicted"/>
<name>A0A495PIH6_9FLAO</name>
<keyword evidence="2" id="KW-1185">Reference proteome</keyword>
<organism evidence="1 2">
    <name type="scientific">Gillisia mitskevichiae</name>
    <dbReference type="NCBI Taxonomy" id="270921"/>
    <lineage>
        <taxon>Bacteria</taxon>
        <taxon>Pseudomonadati</taxon>
        <taxon>Bacteroidota</taxon>
        <taxon>Flavobacteriia</taxon>
        <taxon>Flavobacteriales</taxon>
        <taxon>Flavobacteriaceae</taxon>
        <taxon>Gillisia</taxon>
    </lineage>
</organism>
<gene>
    <name evidence="1" type="ORF">BC962_2255</name>
</gene>
<dbReference type="AlphaFoldDB" id="A0A495PIH6"/>
<sequence>MVMESQKMEIELIDTHYRLRLSLHYRKLNFLAVFWHLDDLRNNAFHFYLTFFISYSIHIKH</sequence>
<dbReference type="Proteomes" id="UP000276282">
    <property type="component" value="Unassembled WGS sequence"/>
</dbReference>
<dbReference type="EMBL" id="RBLG01000003">
    <property type="protein sequence ID" value="RKS50493.1"/>
    <property type="molecule type" value="Genomic_DNA"/>
</dbReference>
<protein>
    <submittedName>
        <fullName evidence="1">Uncharacterized protein</fullName>
    </submittedName>
</protein>
<accession>A0A495PIH6</accession>
<evidence type="ECO:0000313" key="1">
    <source>
        <dbReference type="EMBL" id="RKS50493.1"/>
    </source>
</evidence>
<comment type="caution">
    <text evidence="1">The sequence shown here is derived from an EMBL/GenBank/DDBJ whole genome shotgun (WGS) entry which is preliminary data.</text>
</comment>
<evidence type="ECO:0000313" key="2">
    <source>
        <dbReference type="Proteomes" id="UP000276282"/>
    </source>
</evidence>
<reference evidence="1 2" key="1">
    <citation type="submission" date="2018-10" db="EMBL/GenBank/DDBJ databases">
        <title>Genomic Encyclopedia of Archaeal and Bacterial Type Strains, Phase II (KMG-II): from individual species to whole genera.</title>
        <authorList>
            <person name="Goeker M."/>
        </authorList>
    </citation>
    <scope>NUCLEOTIDE SEQUENCE [LARGE SCALE GENOMIC DNA]</scope>
    <source>
        <strain evidence="1 2">DSM 19839</strain>
    </source>
</reference>